<dbReference type="InterPro" id="IPR008414">
    <property type="entry name" value="HBL"/>
</dbReference>
<organism evidence="2 3">
    <name type="scientific">Virgibacillus chiguensis</name>
    <dbReference type="NCBI Taxonomy" id="411959"/>
    <lineage>
        <taxon>Bacteria</taxon>
        <taxon>Bacillati</taxon>
        <taxon>Bacillota</taxon>
        <taxon>Bacilli</taxon>
        <taxon>Bacillales</taxon>
        <taxon>Bacillaceae</taxon>
        <taxon>Virgibacillus</taxon>
    </lineage>
</organism>
<evidence type="ECO:0000313" key="2">
    <source>
        <dbReference type="EMBL" id="SHH52346.1"/>
    </source>
</evidence>
<feature type="coiled-coil region" evidence="1">
    <location>
        <begin position="142"/>
        <end position="194"/>
    </location>
</feature>
<dbReference type="InterPro" id="IPR052785">
    <property type="entry name" value="Enterotoxin_cmpnt"/>
</dbReference>
<dbReference type="AlphaFoldDB" id="A0A1M5TNY4"/>
<dbReference type="Proteomes" id="UP000184079">
    <property type="component" value="Unassembled WGS sequence"/>
</dbReference>
<reference evidence="3" key="1">
    <citation type="submission" date="2016-11" db="EMBL/GenBank/DDBJ databases">
        <authorList>
            <person name="Varghese N."/>
            <person name="Submissions S."/>
        </authorList>
    </citation>
    <scope>NUCLEOTIDE SEQUENCE [LARGE SCALE GENOMIC DNA]</scope>
    <source>
        <strain evidence="3">CGMCC 1.6496</strain>
    </source>
</reference>
<dbReference type="Gene3D" id="1.20.1170.10">
    <property type="match status" value="1"/>
</dbReference>
<dbReference type="CDD" id="cd22653">
    <property type="entry name" value="ClyA_HblB-like"/>
    <property type="match status" value="1"/>
</dbReference>
<dbReference type="GO" id="GO:0016020">
    <property type="term" value="C:membrane"/>
    <property type="evidence" value="ECO:0007669"/>
    <property type="project" value="InterPro"/>
</dbReference>
<accession>A0A1M5TNY4</accession>
<gene>
    <name evidence="2" type="ORF">SAMN05421807_10881</name>
</gene>
<dbReference type="PANTHER" id="PTHR38443:SF2">
    <property type="entry name" value="NON-HEMOLYTIC ENTEROTOXIN LYTIC COMPONENT L1"/>
    <property type="match status" value="1"/>
</dbReference>
<keyword evidence="1" id="KW-0175">Coiled coil</keyword>
<name>A0A1M5TNY4_9BACI</name>
<evidence type="ECO:0000313" key="3">
    <source>
        <dbReference type="Proteomes" id="UP000184079"/>
    </source>
</evidence>
<dbReference type="RefSeq" id="WP_073008703.1">
    <property type="nucleotide sequence ID" value="NZ_FQXD01000008.1"/>
</dbReference>
<dbReference type="Pfam" id="PF05791">
    <property type="entry name" value="Bacillus_HBL"/>
    <property type="match status" value="1"/>
</dbReference>
<feature type="coiled-coil region" evidence="1">
    <location>
        <begin position="243"/>
        <end position="277"/>
    </location>
</feature>
<dbReference type="SUPFAM" id="SSF58100">
    <property type="entry name" value="Bacterial hemolysins"/>
    <property type="match status" value="1"/>
</dbReference>
<keyword evidence="3" id="KW-1185">Reference proteome</keyword>
<dbReference type="EMBL" id="FQXD01000008">
    <property type="protein sequence ID" value="SHH52346.1"/>
    <property type="molecule type" value="Genomic_DNA"/>
</dbReference>
<proteinExistence type="predicted"/>
<protein>
    <submittedName>
        <fullName evidence="2">Non-hemolytic enterotoxin B/C</fullName>
    </submittedName>
</protein>
<evidence type="ECO:0000256" key="1">
    <source>
        <dbReference type="SAM" id="Coils"/>
    </source>
</evidence>
<sequence>MNKKNINKWFVIIILAVFTITYIVPKPVVFAQEQANNAAENLVSEEFQKSIENVGANIAIIDSYAQYIKTKQLPKLDDLQSIDNSLKNHMQNNLKEAKDNANQWFDQVKPDMRLSIQQTIDFNTTFQHHHENIVAAIDKKDAKKLQSEIEQLYEHISASNKQVDYLIENLITFRNNMNKDVTSFKNNANQLQINLATTNADIPLMRKQIAYYNDVINAANGKIAAGSLLCATGILCLAGGPMIKNAVDEKNDAEEQIANLEAKISGIEKEIAVLTDIQSKFTNMASTIDKAITSLQSMSNNWHIMGAKYNNLLDNVSVMEEQDFELLKEDLQIAKQSWNQLKQFADAINQGLNQNDVLDSAK</sequence>
<dbReference type="PANTHER" id="PTHR38443">
    <property type="match status" value="1"/>
</dbReference>